<dbReference type="PANTHER" id="PTHR46481">
    <property type="entry name" value="ZINC FINGER BED DOMAIN-CONTAINING PROTEIN 4"/>
    <property type="match status" value="1"/>
</dbReference>
<dbReference type="GO" id="GO:0008270">
    <property type="term" value="F:zinc ion binding"/>
    <property type="evidence" value="ECO:0007669"/>
    <property type="project" value="UniProtKB-KW"/>
</dbReference>
<feature type="compositionally biased region" description="Polar residues" evidence="7">
    <location>
        <begin position="58"/>
        <end position="81"/>
    </location>
</feature>
<evidence type="ECO:0000259" key="8">
    <source>
        <dbReference type="PROSITE" id="PS50808"/>
    </source>
</evidence>
<dbReference type="GO" id="GO:0003677">
    <property type="term" value="F:DNA binding"/>
    <property type="evidence" value="ECO:0007669"/>
    <property type="project" value="InterPro"/>
</dbReference>
<keyword evidence="1" id="KW-0479">Metal-binding</keyword>
<evidence type="ECO:0000256" key="7">
    <source>
        <dbReference type="SAM" id="MobiDB-lite"/>
    </source>
</evidence>
<keyword evidence="4" id="KW-0805">Transcription regulation</keyword>
<comment type="caution">
    <text evidence="9">The sequence shown here is derived from an EMBL/GenBank/DDBJ whole genome shotgun (WGS) entry which is preliminary data.</text>
</comment>
<reference evidence="9" key="1">
    <citation type="submission" date="2023-03" db="EMBL/GenBank/DDBJ databases">
        <title>Chromosome-scale reference genome and RAD-based genetic map of yellow starthistle (Centaurea solstitialis) reveal putative structural variation and QTLs associated with invader traits.</title>
        <authorList>
            <person name="Reatini B."/>
            <person name="Cang F.A."/>
            <person name="Jiang Q."/>
            <person name="Mckibben M.T.W."/>
            <person name="Barker M.S."/>
            <person name="Rieseberg L.H."/>
            <person name="Dlugosch K.M."/>
        </authorList>
    </citation>
    <scope>NUCLEOTIDE SEQUENCE</scope>
    <source>
        <strain evidence="9">CAN-66</strain>
        <tissue evidence="9">Leaf</tissue>
    </source>
</reference>
<dbReference type="InterPro" id="IPR003656">
    <property type="entry name" value="Znf_BED"/>
</dbReference>
<dbReference type="Proteomes" id="UP001172457">
    <property type="component" value="Chromosome 5"/>
</dbReference>
<feature type="domain" description="BED-type" evidence="8">
    <location>
        <begin position="89"/>
        <end position="144"/>
    </location>
</feature>
<evidence type="ECO:0000256" key="3">
    <source>
        <dbReference type="ARBA" id="ARBA00022833"/>
    </source>
</evidence>
<keyword evidence="5" id="KW-0804">Transcription</keyword>
<sequence length="322" mass="36761">MRPFGYVDSAQEQNRAGDLDWAQSGQYRVTGLLGAWTQPKNKTVRVTWTGPKADNIVSQNFNKMSTPGDGKSNQGDGSPTVTGKRKQYATRFDVWNHFTKFLDAKGKKKAKCNYCGRENCNSKQCGTRNLKNHLNVCTQMPRPQDSQNKLASTIDDESGEGKISLVSWKFDQKACRKAIAKMIITDELPFKFVENEGFRKCMKKIQPLFSVPSRTTIWRDCYQLYLDEQAKLKDRIKNSLLRVVLNFCPISSHKGHEIGRAIELCLVDWGLQNVFTVTVDNASNNDITLEYLKNNIFNREKLCVLKAKWAHVRCTVRNYVQS</sequence>
<keyword evidence="3" id="KW-0862">Zinc</keyword>
<evidence type="ECO:0000256" key="6">
    <source>
        <dbReference type="PROSITE-ProRule" id="PRU00027"/>
    </source>
</evidence>
<keyword evidence="2 6" id="KW-0863">Zinc-finger</keyword>
<name>A0AA38T909_9ASTR</name>
<evidence type="ECO:0000313" key="9">
    <source>
        <dbReference type="EMBL" id="KAJ9546987.1"/>
    </source>
</evidence>
<evidence type="ECO:0000313" key="10">
    <source>
        <dbReference type="Proteomes" id="UP001172457"/>
    </source>
</evidence>
<dbReference type="SUPFAM" id="SSF57667">
    <property type="entry name" value="beta-beta-alpha zinc fingers"/>
    <property type="match status" value="1"/>
</dbReference>
<evidence type="ECO:0000256" key="2">
    <source>
        <dbReference type="ARBA" id="ARBA00022771"/>
    </source>
</evidence>
<dbReference type="InterPro" id="IPR036236">
    <property type="entry name" value="Znf_C2H2_sf"/>
</dbReference>
<keyword evidence="10" id="KW-1185">Reference proteome</keyword>
<dbReference type="PANTHER" id="PTHR46481:SF8">
    <property type="entry name" value="ZINC FINGER BED DOMAIN-CONTAINING PROTEIN RICESLEEPER 1-LIKE"/>
    <property type="match status" value="1"/>
</dbReference>
<feature type="region of interest" description="Disordered" evidence="7">
    <location>
        <begin position="58"/>
        <end position="83"/>
    </location>
</feature>
<dbReference type="AlphaFoldDB" id="A0AA38T909"/>
<dbReference type="InterPro" id="IPR052035">
    <property type="entry name" value="ZnF_BED_domain_contain"/>
</dbReference>
<organism evidence="9 10">
    <name type="scientific">Centaurea solstitialis</name>
    <name type="common">yellow star-thistle</name>
    <dbReference type="NCBI Taxonomy" id="347529"/>
    <lineage>
        <taxon>Eukaryota</taxon>
        <taxon>Viridiplantae</taxon>
        <taxon>Streptophyta</taxon>
        <taxon>Embryophyta</taxon>
        <taxon>Tracheophyta</taxon>
        <taxon>Spermatophyta</taxon>
        <taxon>Magnoliopsida</taxon>
        <taxon>eudicotyledons</taxon>
        <taxon>Gunneridae</taxon>
        <taxon>Pentapetalae</taxon>
        <taxon>asterids</taxon>
        <taxon>campanulids</taxon>
        <taxon>Asterales</taxon>
        <taxon>Asteraceae</taxon>
        <taxon>Carduoideae</taxon>
        <taxon>Cardueae</taxon>
        <taxon>Centaureinae</taxon>
        <taxon>Centaurea</taxon>
    </lineage>
</organism>
<evidence type="ECO:0000256" key="1">
    <source>
        <dbReference type="ARBA" id="ARBA00022723"/>
    </source>
</evidence>
<protein>
    <recommendedName>
        <fullName evidence="8">BED-type domain-containing protein</fullName>
    </recommendedName>
</protein>
<gene>
    <name evidence="9" type="ORF">OSB04_019530</name>
</gene>
<evidence type="ECO:0000256" key="5">
    <source>
        <dbReference type="ARBA" id="ARBA00023163"/>
    </source>
</evidence>
<proteinExistence type="predicted"/>
<dbReference type="PROSITE" id="PS50808">
    <property type="entry name" value="ZF_BED"/>
    <property type="match status" value="1"/>
</dbReference>
<dbReference type="EMBL" id="JARYMX010000005">
    <property type="protein sequence ID" value="KAJ9546987.1"/>
    <property type="molecule type" value="Genomic_DNA"/>
</dbReference>
<evidence type="ECO:0000256" key="4">
    <source>
        <dbReference type="ARBA" id="ARBA00023015"/>
    </source>
</evidence>
<dbReference type="Pfam" id="PF02892">
    <property type="entry name" value="zf-BED"/>
    <property type="match status" value="1"/>
</dbReference>
<dbReference type="SMART" id="SM00614">
    <property type="entry name" value="ZnF_BED"/>
    <property type="match status" value="1"/>
</dbReference>
<accession>A0AA38T909</accession>
<dbReference type="SUPFAM" id="SSF140996">
    <property type="entry name" value="Hermes dimerisation domain"/>
    <property type="match status" value="1"/>
</dbReference>